<sequence length="442" mass="47545">MLTPLTRLLLALCIVFPPPLLLASPAAQLPLSPSPSSLSPPATVPDIFVCPPLPPRESPPTSIHDLRVDDFSVVMALGDSITAAFSAKGPQPDPIEDIFENRGVSFSMGGDPGFLTLPNLMRRFNPNVTGFSLGDHIAEFCAGPLCPPFQYHPRHDRFNAAQSGAMAVNLMHELGYLVPRVKKSEDVDFEGAWKHLTLFIMSNDLCLSCTPLSPSPPTWLSPSAFSRTLESALLLIRSQIPRTLVTVLLGLNVSGVYDLTKDDPGCAALRHSGAVFECTCAFTLGSTPAGDALRAQMDAQAQLYNAAILELRTSFQPGGRNYDPTYGDTFAVVVEPGMAGVRVGAWPGDMLSGVDCFHPSGRAHAWMAAVMWNNLHLPFADKIRLHDPPARLNWTSTPPWTRGSRHGARRAGPAGDDDDSHPAGVSEVPLWCPTAESRVATT</sequence>
<dbReference type="SUPFAM" id="SSF52266">
    <property type="entry name" value="SGNH hydrolase"/>
    <property type="match status" value="1"/>
</dbReference>
<keyword evidence="2" id="KW-0732">Signal</keyword>
<evidence type="ECO:0000256" key="1">
    <source>
        <dbReference type="SAM" id="MobiDB-lite"/>
    </source>
</evidence>
<dbReference type="InterPro" id="IPR001087">
    <property type="entry name" value="GDSL"/>
</dbReference>
<dbReference type="AlphaFoldDB" id="A0A139A7D0"/>
<dbReference type="GO" id="GO:0006644">
    <property type="term" value="P:phospholipid metabolic process"/>
    <property type="evidence" value="ECO:0007669"/>
    <property type="project" value="TreeGrafter"/>
</dbReference>
<dbReference type="InterPro" id="IPR038885">
    <property type="entry name" value="PLB1"/>
</dbReference>
<dbReference type="InterPro" id="IPR036514">
    <property type="entry name" value="SGNH_hydro_sf"/>
</dbReference>
<dbReference type="PANTHER" id="PTHR21325">
    <property type="entry name" value="PHOSPHOLIPASE B, PLB1"/>
    <property type="match status" value="1"/>
</dbReference>
<feature type="signal peptide" evidence="2">
    <location>
        <begin position="1"/>
        <end position="23"/>
    </location>
</feature>
<feature type="chain" id="PRO_5007296006" description="SGNH hydrolase" evidence="2">
    <location>
        <begin position="24"/>
        <end position="442"/>
    </location>
</feature>
<dbReference type="STRING" id="1344416.A0A139A7D0"/>
<evidence type="ECO:0000256" key="2">
    <source>
        <dbReference type="SAM" id="SignalP"/>
    </source>
</evidence>
<proteinExistence type="predicted"/>
<protein>
    <recommendedName>
        <fullName evidence="5">SGNH hydrolase</fullName>
    </recommendedName>
</protein>
<dbReference type="Gene3D" id="3.40.50.1110">
    <property type="entry name" value="SGNH hydrolase"/>
    <property type="match status" value="1"/>
</dbReference>
<dbReference type="Pfam" id="PF00657">
    <property type="entry name" value="Lipase_GDSL"/>
    <property type="match status" value="1"/>
</dbReference>
<evidence type="ECO:0008006" key="5">
    <source>
        <dbReference type="Google" id="ProtNLM"/>
    </source>
</evidence>
<dbReference type="PANTHER" id="PTHR21325:SF31">
    <property type="entry name" value="GH22081P-RELATED"/>
    <property type="match status" value="1"/>
</dbReference>
<feature type="region of interest" description="Disordered" evidence="1">
    <location>
        <begin position="395"/>
        <end position="442"/>
    </location>
</feature>
<name>A0A139A7D0_GONPJ</name>
<dbReference type="OrthoDB" id="10265800at2759"/>
<dbReference type="EMBL" id="KQ965786">
    <property type="protein sequence ID" value="KXS12578.1"/>
    <property type="molecule type" value="Genomic_DNA"/>
</dbReference>
<dbReference type="GO" id="GO:0004620">
    <property type="term" value="F:phospholipase activity"/>
    <property type="evidence" value="ECO:0007669"/>
    <property type="project" value="InterPro"/>
</dbReference>
<evidence type="ECO:0000313" key="3">
    <source>
        <dbReference type="EMBL" id="KXS12578.1"/>
    </source>
</evidence>
<gene>
    <name evidence="3" type="ORF">M427DRAFT_137105</name>
</gene>
<reference evidence="3 4" key="1">
    <citation type="journal article" date="2015" name="Genome Biol. Evol.">
        <title>Phylogenomic analyses indicate that early fungi evolved digesting cell walls of algal ancestors of land plants.</title>
        <authorList>
            <person name="Chang Y."/>
            <person name="Wang S."/>
            <person name="Sekimoto S."/>
            <person name="Aerts A.L."/>
            <person name="Choi C."/>
            <person name="Clum A."/>
            <person name="LaButti K.M."/>
            <person name="Lindquist E.A."/>
            <person name="Yee Ngan C."/>
            <person name="Ohm R.A."/>
            <person name="Salamov A.A."/>
            <person name="Grigoriev I.V."/>
            <person name="Spatafora J.W."/>
            <person name="Berbee M.L."/>
        </authorList>
    </citation>
    <scope>NUCLEOTIDE SEQUENCE [LARGE SCALE GENOMIC DNA]</scope>
    <source>
        <strain evidence="3 4">JEL478</strain>
    </source>
</reference>
<keyword evidence="4" id="KW-1185">Reference proteome</keyword>
<evidence type="ECO:0000313" key="4">
    <source>
        <dbReference type="Proteomes" id="UP000070544"/>
    </source>
</evidence>
<dbReference type="OMA" id="HRVGCHC"/>
<organism evidence="3 4">
    <name type="scientific">Gonapodya prolifera (strain JEL478)</name>
    <name type="common">Monoblepharis prolifera</name>
    <dbReference type="NCBI Taxonomy" id="1344416"/>
    <lineage>
        <taxon>Eukaryota</taxon>
        <taxon>Fungi</taxon>
        <taxon>Fungi incertae sedis</taxon>
        <taxon>Chytridiomycota</taxon>
        <taxon>Chytridiomycota incertae sedis</taxon>
        <taxon>Monoblepharidomycetes</taxon>
        <taxon>Monoblepharidales</taxon>
        <taxon>Gonapodyaceae</taxon>
        <taxon>Gonapodya</taxon>
    </lineage>
</organism>
<accession>A0A139A7D0</accession>
<dbReference type="Proteomes" id="UP000070544">
    <property type="component" value="Unassembled WGS sequence"/>
</dbReference>